<reference evidence="2 3" key="1">
    <citation type="journal article" date="2022" name="Nat. Genet.">
        <title>Improved pea reference genome and pan-genome highlight genomic features and evolutionary characteristics.</title>
        <authorList>
            <person name="Yang T."/>
            <person name="Liu R."/>
            <person name="Luo Y."/>
            <person name="Hu S."/>
            <person name="Wang D."/>
            <person name="Wang C."/>
            <person name="Pandey M.K."/>
            <person name="Ge S."/>
            <person name="Xu Q."/>
            <person name="Li N."/>
            <person name="Li G."/>
            <person name="Huang Y."/>
            <person name="Saxena R.K."/>
            <person name="Ji Y."/>
            <person name="Li M."/>
            <person name="Yan X."/>
            <person name="He Y."/>
            <person name="Liu Y."/>
            <person name="Wang X."/>
            <person name="Xiang C."/>
            <person name="Varshney R.K."/>
            <person name="Ding H."/>
            <person name="Gao S."/>
            <person name="Zong X."/>
        </authorList>
    </citation>
    <scope>NUCLEOTIDE SEQUENCE [LARGE SCALE GENOMIC DNA]</scope>
    <source>
        <strain evidence="2 3">cv. Zhongwan 6</strain>
    </source>
</reference>
<sequence length="152" mass="17211">MFGKPPHSIPLYIPGTSSIDACDSVLTSRDEVLTLLRKKLVGSWVYVKLQTYRQVSLSGTKYHKLSKRYYGPDLVLTKGGPIAYKLEFPLHSRIHNVFHLSLLKLHVGLPPDVINQILLESVGNHHLVAPLFVLDFQNQVIDDIPMRFVLVQ</sequence>
<dbReference type="PANTHER" id="PTHR46148:SF52">
    <property type="entry name" value="OS04G0603800 PROTEIN"/>
    <property type="match status" value="1"/>
</dbReference>
<protein>
    <recommendedName>
        <fullName evidence="1">Tf2-1-like SH3-like domain-containing protein</fullName>
    </recommendedName>
</protein>
<proteinExistence type="predicted"/>
<keyword evidence="3" id="KW-1185">Reference proteome</keyword>
<organism evidence="2 3">
    <name type="scientific">Pisum sativum</name>
    <name type="common">Garden pea</name>
    <name type="synonym">Lathyrus oleraceus</name>
    <dbReference type="NCBI Taxonomy" id="3888"/>
    <lineage>
        <taxon>Eukaryota</taxon>
        <taxon>Viridiplantae</taxon>
        <taxon>Streptophyta</taxon>
        <taxon>Embryophyta</taxon>
        <taxon>Tracheophyta</taxon>
        <taxon>Spermatophyta</taxon>
        <taxon>Magnoliopsida</taxon>
        <taxon>eudicotyledons</taxon>
        <taxon>Gunneridae</taxon>
        <taxon>Pentapetalae</taxon>
        <taxon>rosids</taxon>
        <taxon>fabids</taxon>
        <taxon>Fabales</taxon>
        <taxon>Fabaceae</taxon>
        <taxon>Papilionoideae</taxon>
        <taxon>50 kb inversion clade</taxon>
        <taxon>NPAAA clade</taxon>
        <taxon>Hologalegina</taxon>
        <taxon>IRL clade</taxon>
        <taxon>Fabeae</taxon>
        <taxon>Lathyrus</taxon>
    </lineage>
</organism>
<accession>A0A9D5BEV7</accession>
<dbReference type="Proteomes" id="UP001058974">
    <property type="component" value="Chromosome 1"/>
</dbReference>
<name>A0A9D5BEV7_PEA</name>
<dbReference type="Gramene" id="Psat01G0142600-T1">
    <property type="protein sequence ID" value="KAI5442348.1"/>
    <property type="gene ID" value="KIW84_011426"/>
</dbReference>
<dbReference type="InterPro" id="IPR056924">
    <property type="entry name" value="SH3_Tf2-1"/>
</dbReference>
<dbReference type="EMBL" id="JAMSHJ010000001">
    <property type="protein sequence ID" value="KAI5442348.1"/>
    <property type="molecule type" value="Genomic_DNA"/>
</dbReference>
<dbReference type="PANTHER" id="PTHR46148">
    <property type="entry name" value="CHROMO DOMAIN-CONTAINING PROTEIN"/>
    <property type="match status" value="1"/>
</dbReference>
<dbReference type="AlphaFoldDB" id="A0A9D5BEV7"/>
<feature type="domain" description="Tf2-1-like SH3-like" evidence="1">
    <location>
        <begin position="42"/>
        <end position="105"/>
    </location>
</feature>
<evidence type="ECO:0000313" key="2">
    <source>
        <dbReference type="EMBL" id="KAI5442348.1"/>
    </source>
</evidence>
<dbReference type="Pfam" id="PF24626">
    <property type="entry name" value="SH3_Tf2-1"/>
    <property type="match status" value="1"/>
</dbReference>
<evidence type="ECO:0000313" key="3">
    <source>
        <dbReference type="Proteomes" id="UP001058974"/>
    </source>
</evidence>
<gene>
    <name evidence="2" type="ORF">KIW84_011426</name>
</gene>
<evidence type="ECO:0000259" key="1">
    <source>
        <dbReference type="Pfam" id="PF24626"/>
    </source>
</evidence>
<comment type="caution">
    <text evidence="2">The sequence shown here is derived from an EMBL/GenBank/DDBJ whole genome shotgun (WGS) entry which is preliminary data.</text>
</comment>